<evidence type="ECO:0000256" key="5">
    <source>
        <dbReference type="ARBA" id="ARBA00023136"/>
    </source>
</evidence>
<dbReference type="PROSITE" id="PS52040">
    <property type="entry name" value="TOPO_IIA"/>
    <property type="match status" value="1"/>
</dbReference>
<proteinExistence type="inferred from homology"/>
<dbReference type="InterPro" id="IPR050220">
    <property type="entry name" value="Type_II_DNA_Topoisomerases"/>
</dbReference>
<dbReference type="InterPro" id="IPR002205">
    <property type="entry name" value="Topo_IIA_dom_A"/>
</dbReference>
<comment type="function">
    <text evidence="7">Topoisomerase IV is essential for chromosome segregation. It relaxes supercoiled DNA. Performs the decatenation events required during the replication of a circular DNA molecule.</text>
</comment>
<name>A0ABY5JCW1_9GAMM</name>
<evidence type="ECO:0000256" key="8">
    <source>
        <dbReference type="PROSITE-ProRule" id="PRU01384"/>
    </source>
</evidence>
<keyword evidence="3 7" id="KW-0799">Topoisomerase</keyword>
<feature type="site" description="Interaction with DNA" evidence="7">
    <location>
        <position position="46"/>
    </location>
</feature>
<evidence type="ECO:0000256" key="7">
    <source>
        <dbReference type="HAMAP-Rule" id="MF_00936"/>
    </source>
</evidence>
<dbReference type="NCBIfam" id="TIGR01062">
    <property type="entry name" value="parC_Gneg"/>
    <property type="match status" value="1"/>
</dbReference>
<feature type="site" description="Interaction with DNA" evidence="7">
    <location>
        <position position="82"/>
    </location>
</feature>
<dbReference type="NCBIfam" id="NF004044">
    <property type="entry name" value="PRK05561.1"/>
    <property type="match status" value="1"/>
</dbReference>
<keyword evidence="2 7" id="KW-1003">Cell membrane</keyword>
<evidence type="ECO:0000313" key="10">
    <source>
        <dbReference type="EMBL" id="UUD65898.1"/>
    </source>
</evidence>
<evidence type="ECO:0000256" key="3">
    <source>
        <dbReference type="ARBA" id="ARBA00023029"/>
    </source>
</evidence>
<feature type="site" description="Interaction with DNA" evidence="7">
    <location>
        <position position="84"/>
    </location>
</feature>
<feature type="site" description="Transition state stabilizer" evidence="7">
    <location>
        <position position="126"/>
    </location>
</feature>
<dbReference type="InterPro" id="IPR013757">
    <property type="entry name" value="Topo_IIA_A_a_sf"/>
</dbReference>
<dbReference type="SMART" id="SM00434">
    <property type="entry name" value="TOP4c"/>
    <property type="match status" value="1"/>
</dbReference>
<evidence type="ECO:0000256" key="4">
    <source>
        <dbReference type="ARBA" id="ARBA00023125"/>
    </source>
</evidence>
<keyword evidence="11" id="KW-1185">Reference proteome</keyword>
<comment type="subcellular location">
    <subcellularLocation>
        <location evidence="7">Cell membrane</location>
        <topology evidence="7">Peripheral membrane protein</topology>
    </subcellularLocation>
</comment>
<dbReference type="PANTHER" id="PTHR43493:SF1">
    <property type="entry name" value="DNA TOPOISOMERASE 4 SUBUNIT A"/>
    <property type="match status" value="1"/>
</dbReference>
<comment type="catalytic activity">
    <reaction evidence="1 7 8">
        <text>ATP-dependent breakage, passage and rejoining of double-stranded DNA.</text>
        <dbReference type="EC" id="5.6.2.2"/>
    </reaction>
</comment>
<keyword evidence="4 7" id="KW-0238">DNA-binding</keyword>
<dbReference type="EC" id="5.6.2.2" evidence="7"/>
<dbReference type="Pfam" id="PF03989">
    <property type="entry name" value="DNA_gyraseA_C"/>
    <property type="match status" value="2"/>
</dbReference>
<dbReference type="RefSeq" id="WP_070880891.1">
    <property type="nucleotide sequence ID" value="NZ_CP076114.1"/>
</dbReference>
<dbReference type="InterPro" id="IPR013758">
    <property type="entry name" value="Topo_IIA_A/C_ab"/>
</dbReference>
<dbReference type="InterPro" id="IPR035516">
    <property type="entry name" value="Gyrase/topoIV_suA_C"/>
</dbReference>
<dbReference type="Gene3D" id="3.90.199.10">
    <property type="entry name" value="Topoisomerase II, domain 5"/>
    <property type="match status" value="1"/>
</dbReference>
<organism evidence="10 11">
    <name type="scientific">Phytopseudomonas seleniipraecipitans</name>
    <dbReference type="NCBI Taxonomy" id="640205"/>
    <lineage>
        <taxon>Bacteria</taxon>
        <taxon>Pseudomonadati</taxon>
        <taxon>Pseudomonadota</taxon>
        <taxon>Gammaproteobacteria</taxon>
        <taxon>Pseudomonadales</taxon>
        <taxon>Pseudomonadaceae</taxon>
        <taxon>Phytopseudomonas</taxon>
    </lineage>
</organism>
<evidence type="ECO:0000256" key="2">
    <source>
        <dbReference type="ARBA" id="ARBA00022475"/>
    </source>
</evidence>
<dbReference type="Pfam" id="PF00521">
    <property type="entry name" value="DNA_topoisoIV"/>
    <property type="match status" value="1"/>
</dbReference>
<accession>A0ABY5JCW1</accession>
<feature type="active site" description="O-(5'-phospho-DNA)-tyrosine intermediate" evidence="7 8">
    <location>
        <position position="127"/>
    </location>
</feature>
<dbReference type="InterPro" id="IPR006691">
    <property type="entry name" value="GyrA/parC_rep"/>
</dbReference>
<evidence type="ECO:0000256" key="1">
    <source>
        <dbReference type="ARBA" id="ARBA00000185"/>
    </source>
</evidence>
<comment type="subunit">
    <text evidence="7">Heterotetramer composed of ParC and ParE.</text>
</comment>
<dbReference type="Gene3D" id="3.30.1360.40">
    <property type="match status" value="1"/>
</dbReference>
<comment type="similarity">
    <text evidence="7">Belongs to the type II topoisomerase GyrA/ParC subunit family. ParC type 1 subfamily.</text>
</comment>
<reference evidence="10" key="1">
    <citation type="submission" date="2021-05" db="EMBL/GenBank/DDBJ databases">
        <title>Complete genome sequence of Pseudomonas seleniipraecipitans strain D1-6.</title>
        <authorList>
            <person name="Lafi F."/>
            <person name="Eida A."/>
            <person name="Alam I."/>
            <person name="Hert H."/>
            <person name="Saad M."/>
        </authorList>
    </citation>
    <scope>NUCLEOTIDE SEQUENCE</scope>
    <source>
        <strain evidence="10">D1-6</strain>
    </source>
</reference>
<dbReference type="CDD" id="cd00187">
    <property type="entry name" value="TOP4c"/>
    <property type="match status" value="1"/>
</dbReference>
<dbReference type="SUPFAM" id="SSF56719">
    <property type="entry name" value="Type II DNA topoisomerase"/>
    <property type="match status" value="1"/>
</dbReference>
<dbReference type="PANTHER" id="PTHR43493">
    <property type="entry name" value="DNA GYRASE/TOPOISOMERASE SUBUNIT A"/>
    <property type="match status" value="1"/>
</dbReference>
<evidence type="ECO:0000259" key="9">
    <source>
        <dbReference type="PROSITE" id="PS52040"/>
    </source>
</evidence>
<gene>
    <name evidence="7 10" type="primary">parC</name>
    <name evidence="10" type="ORF">D16iCDA_09710</name>
</gene>
<dbReference type="InterPro" id="IPR005742">
    <property type="entry name" value="TopoIV_A_Gneg"/>
</dbReference>
<evidence type="ECO:0000313" key="11">
    <source>
        <dbReference type="Proteomes" id="UP000887421"/>
    </source>
</evidence>
<keyword evidence="6 7" id="KW-0413">Isomerase</keyword>
<dbReference type="EMBL" id="CP076114">
    <property type="protein sequence ID" value="UUD65898.1"/>
    <property type="molecule type" value="Genomic_DNA"/>
</dbReference>
<dbReference type="HAMAP" id="MF_00936">
    <property type="entry name" value="ParC_type1"/>
    <property type="match status" value="1"/>
</dbReference>
<dbReference type="Gene3D" id="2.120.10.90">
    <property type="entry name" value="DNA gyrase/topoisomerase IV, subunit A, C-terminal"/>
    <property type="match status" value="1"/>
</dbReference>
<sequence length="751" mass="83057">MSETLDLSLDGVERRSLADFTEQAYLNYSMYVIMDRALPHIGDGLKPVQRRIVYAMSELGLDADSKHKKSARTVGDVLGKFHPHGDSACYEAMVLMAQPFSYRYTLVDGQGNWGAPDDPKSFAAMRYTEARLSRYSEVLLTELGQGTVDWVPNFDGTLNEPATLPARLPNILLNGTTGIAVGMATDVPPHNLREVATACVRLLDEPKATVEQLCEHIQGPDYPTEAEIITPRADLLKIYQTGKGSVRMRAVYSIEDGDIVVTALPHQVSGAKVLEQIAAMMQAKPSKAPQIADLRDESDHENPCRIVIIPTGSRVDHDALMQHLFASTDLESSYRVNANVIGLDGKPQVKDLRTLLVEWLQYRVGTVRRRLQFRLDKVEHRMHLLEGRLIAFLNLDEVIHIIRTEDQPKPVLMERFGLTEIQAEYILETRLRQLARLEEMQIRGEQDALAKERDKLLALLGSETKLKKLVRKEIIEDAEKYGDDRRSPIVERAEAKALSEHDLLPNEKITVVLSEKGWVRSAKGHEIDATGLSYKAGDGFKTAAPGRSNQYAVFIDSTGRSYSLAAHTLPSARGQGEPLTGRLTPPPGATFECVLLPDDDALYVIASDAGYGFVVKGEDLQAKNKAGKALLSLPNGARVVAPRPLVSREEDWLAAVTTEGRLLLFKVADLPQLGKGKGNKIIGIPGERVASREEYLTDLAVLPQGATLVLQAGKRTLSLKADDLEHYKGERGRRGNKLPRGFQRVDGLLVE</sequence>
<dbReference type="Proteomes" id="UP000887421">
    <property type="component" value="Chromosome"/>
</dbReference>
<keyword evidence="5 7" id="KW-0472">Membrane</keyword>
<dbReference type="InterPro" id="IPR013760">
    <property type="entry name" value="Topo_IIA-like_dom_sf"/>
</dbReference>
<feature type="domain" description="Topo IIA-type catalytic" evidence="9">
    <location>
        <begin position="38"/>
        <end position="503"/>
    </location>
</feature>
<evidence type="ECO:0000256" key="6">
    <source>
        <dbReference type="ARBA" id="ARBA00023235"/>
    </source>
</evidence>
<protein>
    <recommendedName>
        <fullName evidence="7">DNA topoisomerase 4 subunit A</fullName>
        <ecNumber evidence="7">5.6.2.2</ecNumber>
    </recommendedName>
    <alternativeName>
        <fullName evidence="7">Topoisomerase IV subunit A</fullName>
    </alternativeName>
</protein>
<dbReference type="Gene3D" id="1.10.268.10">
    <property type="entry name" value="Topoisomerase, domain 3"/>
    <property type="match status" value="1"/>
</dbReference>
<dbReference type="SUPFAM" id="SSF101904">
    <property type="entry name" value="GyrA/ParC C-terminal domain-like"/>
    <property type="match status" value="1"/>
</dbReference>